<dbReference type="EMBL" id="JAVDXO010000005">
    <property type="protein sequence ID" value="MDR7307295.1"/>
    <property type="molecule type" value="Genomic_DNA"/>
</dbReference>
<dbReference type="SUPFAM" id="SSF48498">
    <property type="entry name" value="Tetracyclin repressor-like, C-terminal domain"/>
    <property type="match status" value="1"/>
</dbReference>
<protein>
    <submittedName>
        <fullName evidence="7">AcrR family transcriptional regulator</fullName>
    </submittedName>
</protein>
<evidence type="ECO:0000256" key="4">
    <source>
        <dbReference type="ARBA" id="ARBA00023163"/>
    </source>
</evidence>
<gene>
    <name evidence="7" type="ORF">J2X15_002582</name>
</gene>
<evidence type="ECO:0000313" key="8">
    <source>
        <dbReference type="Proteomes" id="UP001268089"/>
    </source>
</evidence>
<evidence type="ECO:0000256" key="2">
    <source>
        <dbReference type="ARBA" id="ARBA00023015"/>
    </source>
</evidence>
<evidence type="ECO:0000259" key="6">
    <source>
        <dbReference type="PROSITE" id="PS50977"/>
    </source>
</evidence>
<dbReference type="PANTHER" id="PTHR47506">
    <property type="entry name" value="TRANSCRIPTIONAL REGULATORY PROTEIN"/>
    <property type="match status" value="1"/>
</dbReference>
<evidence type="ECO:0000256" key="1">
    <source>
        <dbReference type="ARBA" id="ARBA00022491"/>
    </source>
</evidence>
<dbReference type="InterPro" id="IPR023772">
    <property type="entry name" value="DNA-bd_HTH_TetR-type_CS"/>
</dbReference>
<name>A0ABU1ZP17_9BURK</name>
<proteinExistence type="predicted"/>
<keyword evidence="4" id="KW-0804">Transcription</keyword>
<comment type="caution">
    <text evidence="7">The sequence shown here is derived from an EMBL/GenBank/DDBJ whole genome shotgun (WGS) entry which is preliminary data.</text>
</comment>
<keyword evidence="8" id="KW-1185">Reference proteome</keyword>
<evidence type="ECO:0000256" key="3">
    <source>
        <dbReference type="ARBA" id="ARBA00023125"/>
    </source>
</evidence>
<dbReference type="Gene3D" id="1.10.357.10">
    <property type="entry name" value="Tetracycline Repressor, domain 2"/>
    <property type="match status" value="1"/>
</dbReference>
<dbReference type="InterPro" id="IPR011075">
    <property type="entry name" value="TetR_C"/>
</dbReference>
<reference evidence="7 8" key="1">
    <citation type="submission" date="2023-07" db="EMBL/GenBank/DDBJ databases">
        <title>Sorghum-associated microbial communities from plants grown in Nebraska, USA.</title>
        <authorList>
            <person name="Schachtman D."/>
        </authorList>
    </citation>
    <scope>NUCLEOTIDE SEQUENCE [LARGE SCALE GENOMIC DNA]</scope>
    <source>
        <strain evidence="7 8">BE308</strain>
    </source>
</reference>
<evidence type="ECO:0000313" key="7">
    <source>
        <dbReference type="EMBL" id="MDR7307295.1"/>
    </source>
</evidence>
<dbReference type="SUPFAM" id="SSF46689">
    <property type="entry name" value="Homeodomain-like"/>
    <property type="match status" value="1"/>
</dbReference>
<accession>A0ABU1ZP17</accession>
<dbReference type="RefSeq" id="WP_310343446.1">
    <property type="nucleotide sequence ID" value="NZ_JAVDXO010000005.1"/>
</dbReference>
<dbReference type="PANTHER" id="PTHR47506:SF1">
    <property type="entry name" value="HTH-TYPE TRANSCRIPTIONAL REGULATOR YJDC"/>
    <property type="match status" value="1"/>
</dbReference>
<sequence length="197" mass="21348">MAMGRPRGFDADATLDKVMATFWQHGFEGTTMATLTAATGLNKPSLYAAFGSKEEMFRTAFARYRERQAEFTGNLLADPSARVGIEKVLLALVDSLTQPGMPHGCLMVHGCLVGSADSTAVREELQLRRKATETRIRERLKLAQAEGEFAAAVDVADFARYIGTLFQGLAVQAASGAPRKALHRVVKLAMMAWPANA</sequence>
<dbReference type="InterPro" id="IPR001647">
    <property type="entry name" value="HTH_TetR"/>
</dbReference>
<dbReference type="Pfam" id="PF00440">
    <property type="entry name" value="TetR_N"/>
    <property type="match status" value="1"/>
</dbReference>
<feature type="DNA-binding region" description="H-T-H motif" evidence="5">
    <location>
        <begin position="31"/>
        <end position="50"/>
    </location>
</feature>
<feature type="domain" description="HTH tetR-type" evidence="6">
    <location>
        <begin position="8"/>
        <end position="68"/>
    </location>
</feature>
<dbReference type="Pfam" id="PF16925">
    <property type="entry name" value="TetR_C_13"/>
    <property type="match status" value="1"/>
</dbReference>
<dbReference type="PROSITE" id="PS50977">
    <property type="entry name" value="HTH_TETR_2"/>
    <property type="match status" value="1"/>
</dbReference>
<keyword evidence="3 5" id="KW-0238">DNA-binding</keyword>
<dbReference type="Proteomes" id="UP001268089">
    <property type="component" value="Unassembled WGS sequence"/>
</dbReference>
<keyword evidence="1" id="KW-0678">Repressor</keyword>
<evidence type="ECO:0000256" key="5">
    <source>
        <dbReference type="PROSITE-ProRule" id="PRU00335"/>
    </source>
</evidence>
<organism evidence="7 8">
    <name type="scientific">Rhodoferax saidenbachensis</name>
    <dbReference type="NCBI Taxonomy" id="1484693"/>
    <lineage>
        <taxon>Bacteria</taxon>
        <taxon>Pseudomonadati</taxon>
        <taxon>Pseudomonadota</taxon>
        <taxon>Betaproteobacteria</taxon>
        <taxon>Burkholderiales</taxon>
        <taxon>Comamonadaceae</taxon>
        <taxon>Rhodoferax</taxon>
    </lineage>
</organism>
<dbReference type="InterPro" id="IPR009057">
    <property type="entry name" value="Homeodomain-like_sf"/>
</dbReference>
<dbReference type="PROSITE" id="PS01081">
    <property type="entry name" value="HTH_TETR_1"/>
    <property type="match status" value="1"/>
</dbReference>
<keyword evidence="2" id="KW-0805">Transcription regulation</keyword>
<dbReference type="InterPro" id="IPR036271">
    <property type="entry name" value="Tet_transcr_reg_TetR-rel_C_sf"/>
</dbReference>
<dbReference type="Gene3D" id="1.10.10.60">
    <property type="entry name" value="Homeodomain-like"/>
    <property type="match status" value="1"/>
</dbReference>